<dbReference type="EMBL" id="BPLR01017046">
    <property type="protein sequence ID" value="GIY88303.1"/>
    <property type="molecule type" value="Genomic_DNA"/>
</dbReference>
<comment type="caution">
    <text evidence="1">The sequence shown here is derived from an EMBL/GenBank/DDBJ whole genome shotgun (WGS) entry which is preliminary data.</text>
</comment>
<reference evidence="1 2" key="1">
    <citation type="submission" date="2021-06" db="EMBL/GenBank/DDBJ databases">
        <title>Caerostris extrusa draft genome.</title>
        <authorList>
            <person name="Kono N."/>
            <person name="Arakawa K."/>
        </authorList>
    </citation>
    <scope>NUCLEOTIDE SEQUENCE [LARGE SCALE GENOMIC DNA]</scope>
</reference>
<sequence>MGLAFYKPGSKVSLDSRSCPEKTSRWVWRSTSQAQRSVWILDLVLRRRHDGFGVLQARLKEQKCVWILQNKISTRVSKTSNPLRDPN</sequence>
<organism evidence="1 2">
    <name type="scientific">Caerostris extrusa</name>
    <name type="common">Bark spider</name>
    <name type="synonym">Caerostris bankana</name>
    <dbReference type="NCBI Taxonomy" id="172846"/>
    <lineage>
        <taxon>Eukaryota</taxon>
        <taxon>Metazoa</taxon>
        <taxon>Ecdysozoa</taxon>
        <taxon>Arthropoda</taxon>
        <taxon>Chelicerata</taxon>
        <taxon>Arachnida</taxon>
        <taxon>Araneae</taxon>
        <taxon>Araneomorphae</taxon>
        <taxon>Entelegynae</taxon>
        <taxon>Araneoidea</taxon>
        <taxon>Araneidae</taxon>
        <taxon>Caerostris</taxon>
    </lineage>
</organism>
<keyword evidence="2" id="KW-1185">Reference proteome</keyword>
<evidence type="ECO:0000313" key="1">
    <source>
        <dbReference type="EMBL" id="GIY88303.1"/>
    </source>
</evidence>
<gene>
    <name evidence="1" type="ORF">CEXT_587001</name>
</gene>
<protein>
    <submittedName>
        <fullName evidence="1">Uncharacterized protein</fullName>
    </submittedName>
</protein>
<accession>A0AAV4X0Y3</accession>
<proteinExistence type="predicted"/>
<evidence type="ECO:0000313" key="2">
    <source>
        <dbReference type="Proteomes" id="UP001054945"/>
    </source>
</evidence>
<dbReference type="Proteomes" id="UP001054945">
    <property type="component" value="Unassembled WGS sequence"/>
</dbReference>
<name>A0AAV4X0Y3_CAEEX</name>
<dbReference type="AlphaFoldDB" id="A0AAV4X0Y3"/>